<feature type="transmembrane region" description="Helical" evidence="1">
    <location>
        <begin position="12"/>
        <end position="31"/>
    </location>
</feature>
<keyword evidence="3" id="KW-1185">Reference proteome</keyword>
<dbReference type="Proteomes" id="UP000006163">
    <property type="component" value="Plasmid VS116_lp28-3"/>
</dbReference>
<reference evidence="2 3" key="1">
    <citation type="journal article" date="2012" name="J. Bacteriol.">
        <title>Whole-Genome Sequences of Borrelia bissettii, Borrelia valaisiana, and Borrelia spielmanii.</title>
        <authorList>
            <person name="Schutzer S.E."/>
            <person name="Fraser-Liggett C.M."/>
            <person name="Qiu W.G."/>
            <person name="Kraiczy P."/>
            <person name="Mongodin E.F."/>
            <person name="Dunn J.J."/>
            <person name="Luft B.J."/>
            <person name="Casjens S.R."/>
        </authorList>
    </citation>
    <scope>NUCLEOTIDE SEQUENCE [LARGE SCALE GENOMIC DNA]</scope>
    <source>
        <strain evidence="2 3">VS116</strain>
        <plasmid evidence="2">VS116_lp28-3</plasmid>
    </source>
</reference>
<keyword evidence="1" id="KW-0812">Transmembrane</keyword>
<accession>C0R952</accession>
<gene>
    <name evidence="2" type="ORF">BVAVS116_H0137</name>
</gene>
<keyword evidence="2" id="KW-0614">Plasmid</keyword>
<name>C0R952_BORVA</name>
<sequence length="47" mass="5438">MQNITTTASVHLVLLNFRVVFLIPKLLHSLLNEKHLSNFMQRGSMPF</sequence>
<protein>
    <submittedName>
        <fullName evidence="2">Uncharacterized protein</fullName>
    </submittedName>
</protein>
<dbReference type="AlphaFoldDB" id="C0R952"/>
<proteinExistence type="predicted"/>
<dbReference type="HOGENOM" id="CLU_3165319_0_0_12"/>
<keyword evidence="1" id="KW-1133">Transmembrane helix</keyword>
<evidence type="ECO:0000256" key="1">
    <source>
        <dbReference type="SAM" id="Phobius"/>
    </source>
</evidence>
<evidence type="ECO:0000313" key="2">
    <source>
        <dbReference type="EMBL" id="ACN53035.1"/>
    </source>
</evidence>
<dbReference type="EMBL" id="CP001440">
    <property type="protein sequence ID" value="ACN53035.1"/>
    <property type="molecule type" value="Genomic_DNA"/>
</dbReference>
<evidence type="ECO:0000313" key="3">
    <source>
        <dbReference type="Proteomes" id="UP000006163"/>
    </source>
</evidence>
<geneLocation type="plasmid" evidence="2 3">
    <name>VS116_lp28-3</name>
</geneLocation>
<organism evidence="2 3">
    <name type="scientific">Borreliella valaisiana VS116</name>
    <dbReference type="NCBI Taxonomy" id="445987"/>
    <lineage>
        <taxon>Bacteria</taxon>
        <taxon>Pseudomonadati</taxon>
        <taxon>Spirochaetota</taxon>
        <taxon>Spirochaetia</taxon>
        <taxon>Spirochaetales</taxon>
        <taxon>Borreliaceae</taxon>
        <taxon>Borreliella</taxon>
    </lineage>
</organism>
<keyword evidence="1" id="KW-0472">Membrane</keyword>